<protein>
    <submittedName>
        <fullName evidence="2">Predicted protein</fullName>
    </submittedName>
</protein>
<evidence type="ECO:0000256" key="1">
    <source>
        <dbReference type="SAM" id="MobiDB-lite"/>
    </source>
</evidence>
<gene>
    <name evidence="2" type="ORF">MICPUCDRAFT_51212</name>
</gene>
<feature type="region of interest" description="Disordered" evidence="1">
    <location>
        <begin position="153"/>
        <end position="175"/>
    </location>
</feature>
<feature type="region of interest" description="Disordered" evidence="1">
    <location>
        <begin position="1"/>
        <end position="35"/>
    </location>
</feature>
<dbReference type="OrthoDB" id="496430at2759"/>
<name>C1N103_MICPC</name>
<reference evidence="2 3" key="1">
    <citation type="journal article" date="2009" name="Science">
        <title>Green evolution and dynamic adaptations revealed by genomes of the marine picoeukaryotes Micromonas.</title>
        <authorList>
            <person name="Worden A.Z."/>
            <person name="Lee J.H."/>
            <person name="Mock T."/>
            <person name="Rouze P."/>
            <person name="Simmons M.P."/>
            <person name="Aerts A.L."/>
            <person name="Allen A.E."/>
            <person name="Cuvelier M.L."/>
            <person name="Derelle E."/>
            <person name="Everett M.V."/>
            <person name="Foulon E."/>
            <person name="Grimwood J."/>
            <person name="Gundlach H."/>
            <person name="Henrissat B."/>
            <person name="Napoli C."/>
            <person name="McDonald S.M."/>
            <person name="Parker M.S."/>
            <person name="Rombauts S."/>
            <person name="Salamov A."/>
            <person name="Von Dassow P."/>
            <person name="Badger J.H."/>
            <person name="Coutinho P.M."/>
            <person name="Demir E."/>
            <person name="Dubchak I."/>
            <person name="Gentemann C."/>
            <person name="Eikrem W."/>
            <person name="Gready J.E."/>
            <person name="John U."/>
            <person name="Lanier W."/>
            <person name="Lindquist E.A."/>
            <person name="Lucas S."/>
            <person name="Mayer K.F."/>
            <person name="Moreau H."/>
            <person name="Not F."/>
            <person name="Otillar R."/>
            <person name="Panaud O."/>
            <person name="Pangilinan J."/>
            <person name="Paulsen I."/>
            <person name="Piegu B."/>
            <person name="Poliakov A."/>
            <person name="Robbens S."/>
            <person name="Schmutz J."/>
            <person name="Toulza E."/>
            <person name="Wyss T."/>
            <person name="Zelensky A."/>
            <person name="Zhou K."/>
            <person name="Armbrust E.V."/>
            <person name="Bhattacharya D."/>
            <person name="Goodenough U.W."/>
            <person name="Van de Peer Y."/>
            <person name="Grigoriev I.V."/>
        </authorList>
    </citation>
    <scope>NUCLEOTIDE SEQUENCE [LARGE SCALE GENOMIC DNA]</scope>
    <source>
        <strain evidence="2 3">CCMP1545</strain>
    </source>
</reference>
<evidence type="ECO:0000313" key="2">
    <source>
        <dbReference type="EMBL" id="EEH54117.1"/>
    </source>
</evidence>
<organism evidence="3">
    <name type="scientific">Micromonas pusilla (strain CCMP1545)</name>
    <name type="common">Picoplanktonic green alga</name>
    <dbReference type="NCBI Taxonomy" id="564608"/>
    <lineage>
        <taxon>Eukaryota</taxon>
        <taxon>Viridiplantae</taxon>
        <taxon>Chlorophyta</taxon>
        <taxon>Mamiellophyceae</taxon>
        <taxon>Mamiellales</taxon>
        <taxon>Mamiellaceae</taxon>
        <taxon>Micromonas</taxon>
    </lineage>
</organism>
<dbReference type="RefSeq" id="XP_003061487.1">
    <property type="nucleotide sequence ID" value="XM_003061441.1"/>
</dbReference>
<accession>C1N103</accession>
<proteinExistence type="predicted"/>
<dbReference type="GeneID" id="9686927"/>
<dbReference type="KEGG" id="mpp:MICPUCDRAFT_51212"/>
<dbReference type="EMBL" id="GG663744">
    <property type="protein sequence ID" value="EEH54117.1"/>
    <property type="molecule type" value="Genomic_DNA"/>
</dbReference>
<keyword evidence="3" id="KW-1185">Reference proteome</keyword>
<evidence type="ECO:0000313" key="3">
    <source>
        <dbReference type="Proteomes" id="UP000001876"/>
    </source>
</evidence>
<dbReference type="Proteomes" id="UP000001876">
    <property type="component" value="Unassembled WGS sequence"/>
</dbReference>
<dbReference type="AlphaFoldDB" id="C1N103"/>
<sequence length="330" mass="35947">MATSLAAAAASVAPRATARPARPRAAARGVRGGSRSVVVRGKKGAWAKEFDPDYEKDKEVVEITAEAEGWPGLAKDTEVETYNILTKLTGPLNITWNGIGVIQVPKGATRRRAKPFRLRVDLHHLLICLVVRVELYRPRARLATDHDGAGAAASVAPRATARPARPRAAARGVRGGSRSVVVRGKKGAWAKEFDPDYEKDKEVVEITAEAEGWPGLAKDTEVETYNILTKLTGPLNITWNGIGVIQVPKGADKKESGNVCKTVLVQRKEQVLAECDRLYPKMKGKPKDYVIQLFEDPYADPVDLSAVPPAGLEPVPAEIKYMPKGKRYPY</sequence>